<protein>
    <recommendedName>
        <fullName evidence="7">Aspartokinase</fullName>
        <ecNumber evidence="7">2.7.2.4</ecNumber>
    </recommendedName>
</protein>
<dbReference type="InterPro" id="IPR045865">
    <property type="entry name" value="ACT-like_dom_sf"/>
</dbReference>
<keyword evidence="4 7" id="KW-0418">Kinase</keyword>
<dbReference type="SUPFAM" id="SSF55021">
    <property type="entry name" value="ACT-like"/>
    <property type="match status" value="2"/>
</dbReference>
<dbReference type="InterPro" id="IPR036393">
    <property type="entry name" value="AceGlu_kinase-like_sf"/>
</dbReference>
<dbReference type="CDD" id="cd04924">
    <property type="entry name" value="ACT_AK-Arch_2"/>
    <property type="match status" value="1"/>
</dbReference>
<dbReference type="PROSITE" id="PS51671">
    <property type="entry name" value="ACT"/>
    <property type="match status" value="2"/>
</dbReference>
<dbReference type="EC" id="2.7.2.4" evidence="7"/>
<dbReference type="Gene3D" id="3.30.70.260">
    <property type="match status" value="1"/>
</dbReference>
<dbReference type="AlphaFoldDB" id="A0A7Z7FBY0"/>
<dbReference type="RefSeq" id="WP_091708891.1">
    <property type="nucleotide sequence ID" value="NZ_FNCA01000002.1"/>
</dbReference>
<evidence type="ECO:0000256" key="4">
    <source>
        <dbReference type="ARBA" id="ARBA00022777"/>
    </source>
</evidence>
<dbReference type="InterPro" id="IPR001341">
    <property type="entry name" value="Asp_kinase"/>
</dbReference>
<accession>A0A7Z7FBY0</accession>
<dbReference type="InterPro" id="IPR005260">
    <property type="entry name" value="Asp_kin_monofn"/>
</dbReference>
<evidence type="ECO:0000313" key="10">
    <source>
        <dbReference type="EMBL" id="SDF53021.1"/>
    </source>
</evidence>
<keyword evidence="5" id="KW-0067">ATP-binding</keyword>
<dbReference type="InterPro" id="IPR018042">
    <property type="entry name" value="Aspartate_kinase_CS"/>
</dbReference>
<keyword evidence="11" id="KW-1185">Reference proteome</keyword>
<dbReference type="Gene3D" id="3.40.1160.10">
    <property type="entry name" value="Acetylglutamate kinase-like"/>
    <property type="match status" value="1"/>
</dbReference>
<evidence type="ECO:0000256" key="1">
    <source>
        <dbReference type="ARBA" id="ARBA00010122"/>
    </source>
</evidence>
<evidence type="ECO:0000256" key="6">
    <source>
        <dbReference type="ARBA" id="ARBA00047872"/>
    </source>
</evidence>
<dbReference type="GO" id="GO:0009090">
    <property type="term" value="P:homoserine biosynthetic process"/>
    <property type="evidence" value="ECO:0007669"/>
    <property type="project" value="TreeGrafter"/>
</dbReference>
<dbReference type="UniPathway" id="UPA00051">
    <property type="reaction ID" value="UER00462"/>
</dbReference>
<evidence type="ECO:0000313" key="11">
    <source>
        <dbReference type="Proteomes" id="UP000199259"/>
    </source>
</evidence>
<reference evidence="10 11" key="1">
    <citation type="submission" date="2016-10" db="EMBL/GenBank/DDBJ databases">
        <authorList>
            <person name="Varghese N."/>
            <person name="Submissions S."/>
        </authorList>
    </citation>
    <scope>NUCLEOTIDE SEQUENCE [LARGE SCALE GENOMIC DNA]</scope>
    <source>
        <strain evidence="10 11">PL 12/M</strain>
    </source>
</reference>
<dbReference type="GO" id="GO:0009089">
    <property type="term" value="P:lysine biosynthetic process via diaminopimelate"/>
    <property type="evidence" value="ECO:0007669"/>
    <property type="project" value="UniProtKB-UniPathway"/>
</dbReference>
<feature type="domain" description="ACT" evidence="9">
    <location>
        <begin position="402"/>
        <end position="470"/>
    </location>
</feature>
<dbReference type="Proteomes" id="UP000199259">
    <property type="component" value="Unassembled WGS sequence"/>
</dbReference>
<dbReference type="PANTHER" id="PTHR21499">
    <property type="entry name" value="ASPARTATE KINASE"/>
    <property type="match status" value="1"/>
</dbReference>
<dbReference type="UniPathway" id="UPA00050">
    <property type="reaction ID" value="UER00461"/>
</dbReference>
<keyword evidence="2 7" id="KW-0808">Transferase</keyword>
<dbReference type="PANTHER" id="PTHR21499:SF59">
    <property type="entry name" value="ASPARTOKINASE"/>
    <property type="match status" value="1"/>
</dbReference>
<dbReference type="UniPathway" id="UPA00034">
    <property type="reaction ID" value="UER00015"/>
</dbReference>
<feature type="domain" description="ACT" evidence="9">
    <location>
        <begin position="325"/>
        <end position="396"/>
    </location>
</feature>
<dbReference type="CDD" id="cd04921">
    <property type="entry name" value="ACT_AKi-HSDH-ThrA-like_1"/>
    <property type="match status" value="1"/>
</dbReference>
<comment type="pathway">
    <text evidence="8">Amino-acid biosynthesis; L-lysine biosynthesis via DAP pathway; (S)-tetrahydrodipicolinate from L-aspartate: step 1/4.</text>
</comment>
<dbReference type="PROSITE" id="PS00324">
    <property type="entry name" value="ASPARTOKINASE"/>
    <property type="match status" value="1"/>
</dbReference>
<dbReference type="GO" id="GO:0005524">
    <property type="term" value="F:ATP binding"/>
    <property type="evidence" value="ECO:0007669"/>
    <property type="project" value="UniProtKB-KW"/>
</dbReference>
<name>A0A7Z7FBY0_9EURY</name>
<organism evidence="10 11">
    <name type="scientific">Methanolobus vulcani</name>
    <dbReference type="NCBI Taxonomy" id="38026"/>
    <lineage>
        <taxon>Archaea</taxon>
        <taxon>Methanobacteriati</taxon>
        <taxon>Methanobacteriota</taxon>
        <taxon>Stenosarchaea group</taxon>
        <taxon>Methanomicrobia</taxon>
        <taxon>Methanosarcinales</taxon>
        <taxon>Methanosarcinaceae</taxon>
        <taxon>Methanolobus</taxon>
    </lineage>
</organism>
<keyword evidence="8" id="KW-0028">Amino-acid biosynthesis</keyword>
<keyword evidence="3" id="KW-0547">Nucleotide-binding</keyword>
<dbReference type="InterPro" id="IPR001048">
    <property type="entry name" value="Asp/Glu/Uridylate_kinase"/>
</dbReference>
<dbReference type="GO" id="GO:0005829">
    <property type="term" value="C:cytosol"/>
    <property type="evidence" value="ECO:0007669"/>
    <property type="project" value="TreeGrafter"/>
</dbReference>
<dbReference type="NCBIfam" id="TIGR00657">
    <property type="entry name" value="asp_kinases"/>
    <property type="match status" value="1"/>
</dbReference>
<evidence type="ECO:0000256" key="2">
    <source>
        <dbReference type="ARBA" id="ARBA00022679"/>
    </source>
</evidence>
<evidence type="ECO:0000259" key="9">
    <source>
        <dbReference type="PROSITE" id="PS51671"/>
    </source>
</evidence>
<proteinExistence type="inferred from homology"/>
<dbReference type="Pfam" id="PF22468">
    <property type="entry name" value="ACT_9"/>
    <property type="match status" value="2"/>
</dbReference>
<comment type="similarity">
    <text evidence="1 7">Belongs to the aspartokinase family.</text>
</comment>
<dbReference type="Pfam" id="PF00696">
    <property type="entry name" value="AA_kinase"/>
    <property type="match status" value="1"/>
</dbReference>
<evidence type="ECO:0000256" key="8">
    <source>
        <dbReference type="RuleBase" id="RU004249"/>
    </source>
</evidence>
<dbReference type="EMBL" id="FNCA01000002">
    <property type="protein sequence ID" value="SDF53021.1"/>
    <property type="molecule type" value="Genomic_DNA"/>
</dbReference>
<comment type="catalytic activity">
    <reaction evidence="6 7">
        <text>L-aspartate + ATP = 4-phospho-L-aspartate + ADP</text>
        <dbReference type="Rhea" id="RHEA:23776"/>
        <dbReference type="ChEBI" id="CHEBI:29991"/>
        <dbReference type="ChEBI" id="CHEBI:30616"/>
        <dbReference type="ChEBI" id="CHEBI:57535"/>
        <dbReference type="ChEBI" id="CHEBI:456216"/>
        <dbReference type="EC" id="2.7.2.4"/>
    </reaction>
</comment>
<dbReference type="Gene3D" id="3.30.2130.10">
    <property type="entry name" value="VC0802-like"/>
    <property type="match status" value="1"/>
</dbReference>
<evidence type="ECO:0000256" key="3">
    <source>
        <dbReference type="ARBA" id="ARBA00022741"/>
    </source>
</evidence>
<comment type="caution">
    <text evidence="10">The sequence shown here is derived from an EMBL/GenBank/DDBJ whole genome shotgun (WGS) entry which is preliminary data.</text>
</comment>
<dbReference type="InterPro" id="IPR054352">
    <property type="entry name" value="ACT_Aspartokinase"/>
</dbReference>
<evidence type="ECO:0000256" key="5">
    <source>
        <dbReference type="ARBA" id="ARBA00022840"/>
    </source>
</evidence>
<dbReference type="GO" id="GO:0009088">
    <property type="term" value="P:threonine biosynthetic process"/>
    <property type="evidence" value="ECO:0007669"/>
    <property type="project" value="UniProtKB-UniPathway"/>
</dbReference>
<sequence>MRIVMKFGGTSVENGEKIRHVAELLRQFHMDGNELVAVTSALGGVTDGLLSTAKDVSKNGKVSQVKEFIADLRKKHYDAINVAIDDDNIRSECVEVIDSRVDELEKALIGICYLGELTNRSIDYISSYGERLAAPIVSGSIRSLGTPSKAFTGGEAGIITDSNYGDAKPLEDSYTRVHERLCPLLADHIPVVTGFIAQDKQEIITTLGRGGSDFSASIIGASIDADEIWLWKEVHGILTTDPKIVAEASPIPQISYIEAMELSYFGAKVLHPRTIEPAIRHKIPVRVKNTFEPDFPGTLIVAEQQCREDVVKAVTLINKVALINISGAGMVGTIGTAARVFSALANAGINIIMISQGSSEANMSLVVNEDHLEAAVGAVRSEFTTNVVGDVAYDRDVCVVAVVGAGMDGIPGVAGKVFNSLGKAGINIIMISQGSSQHNISFVISSKQALEAVKTLHSEFELDKQCRGFQ</sequence>
<comment type="pathway">
    <text evidence="8">Amino-acid biosynthesis; L-methionine biosynthesis via de novo pathway; L-homoserine from L-aspartate: step 1/3.</text>
</comment>
<dbReference type="SUPFAM" id="SSF53633">
    <property type="entry name" value="Carbamate kinase-like"/>
    <property type="match status" value="1"/>
</dbReference>
<evidence type="ECO:0000256" key="7">
    <source>
        <dbReference type="RuleBase" id="RU003448"/>
    </source>
</evidence>
<dbReference type="GO" id="GO:0004072">
    <property type="term" value="F:aspartate kinase activity"/>
    <property type="evidence" value="ECO:0007669"/>
    <property type="project" value="UniProtKB-EC"/>
</dbReference>
<dbReference type="PIRSF" id="PIRSF000726">
    <property type="entry name" value="Asp_kin"/>
    <property type="match status" value="1"/>
</dbReference>
<dbReference type="NCBIfam" id="TIGR00656">
    <property type="entry name" value="asp_kin_monofn"/>
    <property type="match status" value="1"/>
</dbReference>
<dbReference type="NCBIfam" id="NF004938">
    <property type="entry name" value="PRK06291.1"/>
    <property type="match status" value="1"/>
</dbReference>
<dbReference type="InterPro" id="IPR002912">
    <property type="entry name" value="ACT_dom"/>
</dbReference>
<gene>
    <name evidence="10" type="ORF">SAMN04488589_0798</name>
</gene>
<comment type="pathway">
    <text evidence="8">Amino-acid biosynthesis; L-threonine biosynthesis; L-threonine from L-aspartate: step 1/5.</text>
</comment>